<dbReference type="Pfam" id="PF00221">
    <property type="entry name" value="Lyase_aromatic"/>
    <property type="match status" value="1"/>
</dbReference>
<keyword evidence="3" id="KW-1185">Reference proteome</keyword>
<dbReference type="AlphaFoldDB" id="A0A3M2M4M2"/>
<dbReference type="GO" id="GO:0016841">
    <property type="term" value="F:ammonia-lyase activity"/>
    <property type="evidence" value="ECO:0007669"/>
    <property type="project" value="UniProtKB-ARBA"/>
</dbReference>
<proteinExistence type="predicted"/>
<keyword evidence="1 2" id="KW-0456">Lyase</keyword>
<sequence>MVHSRIELDGTSLTCDLVTRAARADVMIAISADGRKRAREAWSAVRRVAERRPVYGRTTGVGANRAVEVEWEDADAHGLRLMRSHAAGAGPLVRAEVVRAMLVVRANQIAAGGSGVDPGVLTALADALNLGVLPPVPVYGAIGTGDLTALASTALCLIGERSWLGHDSETFPDASVAPRFPLSSADALAFMSSNAATLGEAALAVTDLQTALDASVVVAALSLLAVRGSREPYAPAVHRAQPAQAEVAAAMRTLLAYEDDTPARIQDPYGYRAFPQVHAPAMEAARHAETTVARVVNSAAENPMVDVTDAVNAADAEVWHNGNFHTAGTGLALDAARLALFQAGALSAARLGTLTEPSFTGLRPFQADVEAASGIMILEYVAHSALADVRRQAAPAALGSAVLSRGVEEHAGFATQSARATGEAVAAYRIGLACELVAAVRALRMQGRAPSGGPLRAAFDRAAAVLPDGVADRPLDADIAIADDLVPVLARLLPAE</sequence>
<evidence type="ECO:0000256" key="1">
    <source>
        <dbReference type="ARBA" id="ARBA00023239"/>
    </source>
</evidence>
<dbReference type="EMBL" id="RFFG01000023">
    <property type="protein sequence ID" value="RMI43773.1"/>
    <property type="molecule type" value="Genomic_DNA"/>
</dbReference>
<dbReference type="PANTHER" id="PTHR10362">
    <property type="entry name" value="HISTIDINE AMMONIA-LYASE"/>
    <property type="match status" value="1"/>
</dbReference>
<organism evidence="2 3">
    <name type="scientific">Actinomadura harenae</name>
    <dbReference type="NCBI Taxonomy" id="2483351"/>
    <lineage>
        <taxon>Bacteria</taxon>
        <taxon>Bacillati</taxon>
        <taxon>Actinomycetota</taxon>
        <taxon>Actinomycetes</taxon>
        <taxon>Streptosporangiales</taxon>
        <taxon>Thermomonosporaceae</taxon>
        <taxon>Actinomadura</taxon>
    </lineage>
</organism>
<comment type="caution">
    <text evidence="2">The sequence shown here is derived from an EMBL/GenBank/DDBJ whole genome shotgun (WGS) entry which is preliminary data.</text>
</comment>
<reference evidence="2 3" key="1">
    <citation type="submission" date="2018-10" db="EMBL/GenBank/DDBJ databases">
        <title>Isolation from soil.</title>
        <authorList>
            <person name="Hu J."/>
        </authorList>
    </citation>
    <scope>NUCLEOTIDE SEQUENCE [LARGE SCALE GENOMIC DNA]</scope>
    <source>
        <strain evidence="2 3">NEAU-Ht49</strain>
    </source>
</reference>
<accession>A0A3M2M4M2</accession>
<name>A0A3M2M4M2_9ACTN</name>
<dbReference type="InterPro" id="IPR008948">
    <property type="entry name" value="L-Aspartase-like"/>
</dbReference>
<evidence type="ECO:0000313" key="3">
    <source>
        <dbReference type="Proteomes" id="UP000282674"/>
    </source>
</evidence>
<dbReference type="SUPFAM" id="SSF48557">
    <property type="entry name" value="L-aspartase-like"/>
    <property type="match status" value="1"/>
</dbReference>
<protein>
    <submittedName>
        <fullName evidence="2">Aromatic amino acid lyase</fullName>
    </submittedName>
</protein>
<dbReference type="RefSeq" id="WP_122194996.1">
    <property type="nucleotide sequence ID" value="NZ_JBHSKC010000018.1"/>
</dbReference>
<evidence type="ECO:0000313" key="2">
    <source>
        <dbReference type="EMBL" id="RMI43773.1"/>
    </source>
</evidence>
<dbReference type="OrthoDB" id="3278073at2"/>
<dbReference type="Gene3D" id="1.10.275.10">
    <property type="entry name" value="Fumarase/aspartase (N-terminal domain)"/>
    <property type="match status" value="1"/>
</dbReference>
<dbReference type="InterPro" id="IPR001106">
    <property type="entry name" value="Aromatic_Lyase"/>
</dbReference>
<dbReference type="InterPro" id="IPR024083">
    <property type="entry name" value="Fumarase/histidase_N"/>
</dbReference>
<dbReference type="Gene3D" id="1.20.200.10">
    <property type="entry name" value="Fumarase/aspartase (Central domain)"/>
    <property type="match status" value="1"/>
</dbReference>
<dbReference type="Proteomes" id="UP000282674">
    <property type="component" value="Unassembled WGS sequence"/>
</dbReference>
<gene>
    <name evidence="2" type="ORF">EBO15_14975</name>
</gene>